<evidence type="ECO:0000256" key="7">
    <source>
        <dbReference type="SAM" id="Phobius"/>
    </source>
</evidence>
<dbReference type="EMBL" id="AP019695">
    <property type="protein sequence ID" value="BBK21813.1"/>
    <property type="molecule type" value="Genomic_DNA"/>
</dbReference>
<keyword evidence="9" id="KW-1185">Reference proteome</keyword>
<dbReference type="InterPro" id="IPR010379">
    <property type="entry name" value="EzrA"/>
</dbReference>
<sequence>MKEFINNIKNVISAEMLIYILIAVVLLVILSILMMALRQKKARKKLEDLELHYNSLKSVPLAFKLNKAVALSRVNEMMAETVETCRNDFDNIQEELKECSVSLAEIDDLIYVHKVKGALKKMSSMEQSIALLDTKIQGVNNTLDEVLEQESEQRASINELKERFRKVKRAINENKASFSQSYEHMETEVASVEKMFSVFEEWMFASEFNKAADQQNEIRDVLQHLEELTQSLPQLYEKAKGLLPRMIDEVGFHYAQVKNKGVYIEHLEIRKNLDVISEMLKNNLTKLRNGNPKGVDEDLLECEKRINQLEEQISKEEKAFDEINENVDLLFDDVKEINHDIEEISKLYKRVYERFGFENWSEKLADVADKLAVLNDMQRKLDKVIVDKGIPYTTILVAYHELEQSITAFRKEVSDMKEKLNKACSDEERAKKQMVKLQLILNEIRVKMSKHRLPNVSQKYKDDLHKGEDMLKDMQIVLDHSPLDVKQLNGLLKNAIDYIYTLYNDVNNLVGMAIMVENTIVFGNRYRSTYADIDSELTRAELCFRNGQYTKALKIGIQCIEKIHPGAYEKMMEKHSQEQLKVEE</sequence>
<keyword evidence="5" id="KW-0717">Septation</keyword>
<dbReference type="AlphaFoldDB" id="A0A6N4TGB5"/>
<evidence type="ECO:0000256" key="4">
    <source>
        <dbReference type="ARBA" id="ARBA00023136"/>
    </source>
</evidence>
<evidence type="ECO:0000256" key="5">
    <source>
        <dbReference type="ARBA" id="ARBA00023210"/>
    </source>
</evidence>
<evidence type="ECO:0000256" key="2">
    <source>
        <dbReference type="ARBA" id="ARBA00022692"/>
    </source>
</evidence>
<evidence type="ECO:0000313" key="9">
    <source>
        <dbReference type="Proteomes" id="UP000464754"/>
    </source>
</evidence>
<keyword evidence="3 7" id="KW-1133">Transmembrane helix</keyword>
<dbReference type="GO" id="GO:0000921">
    <property type="term" value="P:septin ring assembly"/>
    <property type="evidence" value="ECO:0007669"/>
    <property type="project" value="InterPro"/>
</dbReference>
<comment type="subcellular location">
    <subcellularLocation>
        <location evidence="1">Cell membrane</location>
        <topology evidence="1">Single-pass membrane protein</topology>
    </subcellularLocation>
</comment>
<keyword evidence="6" id="KW-0175">Coiled coil</keyword>
<reference evidence="9" key="1">
    <citation type="submission" date="2019-05" db="EMBL/GenBank/DDBJ databases">
        <title>Complete genome sequencing of Absiella argi strain JCM 30884.</title>
        <authorList>
            <person name="Sakamoto M."/>
            <person name="Murakami T."/>
            <person name="Mori H."/>
        </authorList>
    </citation>
    <scope>NUCLEOTIDE SEQUENCE [LARGE SCALE GENOMIC DNA]</scope>
    <source>
        <strain evidence="9">JCM 30884</strain>
    </source>
</reference>
<feature type="transmembrane region" description="Helical" evidence="7">
    <location>
        <begin position="16"/>
        <end position="37"/>
    </location>
</feature>
<accession>A0A6N4TGB5</accession>
<name>A0A6N4TGB5_9FIRM</name>
<keyword evidence="5" id="KW-0131">Cell cycle</keyword>
<feature type="coiled-coil region" evidence="6">
    <location>
        <begin position="299"/>
        <end position="326"/>
    </location>
</feature>
<organism evidence="8 9">
    <name type="scientific">Amedibacterium intestinale</name>
    <dbReference type="NCBI Taxonomy" id="2583452"/>
    <lineage>
        <taxon>Bacteria</taxon>
        <taxon>Bacillati</taxon>
        <taxon>Bacillota</taxon>
        <taxon>Erysipelotrichia</taxon>
        <taxon>Erysipelotrichales</taxon>
        <taxon>Erysipelotrichaceae</taxon>
        <taxon>Amedibacterium</taxon>
    </lineage>
</organism>
<keyword evidence="5" id="KW-0132">Cell division</keyword>
<evidence type="ECO:0000256" key="6">
    <source>
        <dbReference type="SAM" id="Coils"/>
    </source>
</evidence>
<evidence type="ECO:0000256" key="3">
    <source>
        <dbReference type="ARBA" id="ARBA00022989"/>
    </source>
</evidence>
<dbReference type="GO" id="GO:0000917">
    <property type="term" value="P:division septum assembly"/>
    <property type="evidence" value="ECO:0007669"/>
    <property type="project" value="UniProtKB-KW"/>
</dbReference>
<dbReference type="RefSeq" id="WP_118276895.1">
    <property type="nucleotide sequence ID" value="NZ_AP019695.1"/>
</dbReference>
<keyword evidence="2 7" id="KW-0812">Transmembrane</keyword>
<dbReference type="KEGG" id="aarg:Aargi30884_07160"/>
<dbReference type="GO" id="GO:0005940">
    <property type="term" value="C:septin ring"/>
    <property type="evidence" value="ECO:0007669"/>
    <property type="project" value="InterPro"/>
</dbReference>
<gene>
    <name evidence="8" type="primary">ezrA</name>
    <name evidence="8" type="ORF">Aargi30884_07160</name>
</gene>
<protein>
    <submittedName>
        <fullName evidence="8">Septation ring formation regulator EzrA</fullName>
    </submittedName>
</protein>
<dbReference type="Proteomes" id="UP000464754">
    <property type="component" value="Chromosome"/>
</dbReference>
<dbReference type="GO" id="GO:0005886">
    <property type="term" value="C:plasma membrane"/>
    <property type="evidence" value="ECO:0007669"/>
    <property type="project" value="UniProtKB-SubCell"/>
</dbReference>
<feature type="coiled-coil region" evidence="6">
    <location>
        <begin position="399"/>
        <end position="433"/>
    </location>
</feature>
<keyword evidence="4 7" id="KW-0472">Membrane</keyword>
<dbReference type="Pfam" id="PF06160">
    <property type="entry name" value="EzrA"/>
    <property type="match status" value="1"/>
</dbReference>
<evidence type="ECO:0000313" key="8">
    <source>
        <dbReference type="EMBL" id="BBK21813.1"/>
    </source>
</evidence>
<evidence type="ECO:0000256" key="1">
    <source>
        <dbReference type="ARBA" id="ARBA00004162"/>
    </source>
</evidence>
<proteinExistence type="predicted"/>
<feature type="coiled-coil region" evidence="6">
    <location>
        <begin position="143"/>
        <end position="177"/>
    </location>
</feature>